<dbReference type="InterPro" id="IPR049062">
    <property type="entry name" value="NAD_Glu_DH_ACT2"/>
</dbReference>
<evidence type="ECO:0000256" key="1">
    <source>
        <dbReference type="ARBA" id="ARBA00023002"/>
    </source>
</evidence>
<dbReference type="SUPFAM" id="SSF53223">
    <property type="entry name" value="Aminoacid dehydrogenase-like, N-terminal domain"/>
    <property type="match status" value="1"/>
</dbReference>
<dbReference type="Pfam" id="PF21077">
    <property type="entry name" value="GDH_ACT3"/>
    <property type="match status" value="1"/>
</dbReference>
<dbReference type="InterPro" id="IPR028971">
    <property type="entry name" value="NAD-GDH_cat"/>
</dbReference>
<dbReference type="GO" id="GO:0006538">
    <property type="term" value="P:L-glutamate catabolic process"/>
    <property type="evidence" value="ECO:0007669"/>
    <property type="project" value="InterPro"/>
</dbReference>
<evidence type="ECO:0000259" key="4">
    <source>
        <dbReference type="Pfam" id="PF21075"/>
    </source>
</evidence>
<dbReference type="SUPFAM" id="SSF51735">
    <property type="entry name" value="NAD(P)-binding Rossmann-fold domains"/>
    <property type="match status" value="1"/>
</dbReference>
<dbReference type="Gene3D" id="3.40.50.720">
    <property type="entry name" value="NAD(P)-binding Rossmann-like Domain"/>
    <property type="match status" value="1"/>
</dbReference>
<feature type="domain" description="NAD-glutamate dehydrogenase catalytic" evidence="2">
    <location>
        <begin position="683"/>
        <end position="1173"/>
    </location>
</feature>
<feature type="domain" description="NAD-glutamate dehydrogenase N-terminal ACT1" evidence="4">
    <location>
        <begin position="30"/>
        <end position="153"/>
    </location>
</feature>
<dbReference type="EMBL" id="PXYI01000005">
    <property type="protein sequence ID" value="PSJ38926.1"/>
    <property type="molecule type" value="Genomic_DNA"/>
</dbReference>
<dbReference type="InterPro" id="IPR007780">
    <property type="entry name" value="NAD_Glu_DH_bac"/>
</dbReference>
<comment type="caution">
    <text evidence="7">The sequence shown here is derived from an EMBL/GenBank/DDBJ whole genome shotgun (WGS) entry which is preliminary data.</text>
</comment>
<gene>
    <name evidence="7" type="ORF">C7I55_16545</name>
</gene>
<keyword evidence="1" id="KW-0560">Oxidoreductase</keyword>
<keyword evidence="8" id="KW-1185">Reference proteome</keyword>
<dbReference type="PANTHER" id="PTHR43403">
    <property type="entry name" value="NAD-SPECIFIC GLUTAMATE DEHYDROGENASE"/>
    <property type="match status" value="1"/>
</dbReference>
<feature type="domain" description="NAD-glutamate dehydrogenase ACT2" evidence="5">
    <location>
        <begin position="378"/>
        <end position="452"/>
    </location>
</feature>
<evidence type="ECO:0000259" key="3">
    <source>
        <dbReference type="Pfam" id="PF21074"/>
    </source>
</evidence>
<evidence type="ECO:0000259" key="5">
    <source>
        <dbReference type="Pfam" id="PF21076"/>
    </source>
</evidence>
<dbReference type="InterPro" id="IPR036291">
    <property type="entry name" value="NAD(P)-bd_dom_sf"/>
</dbReference>
<dbReference type="OrthoDB" id="9758052at2"/>
<accession>A0A2P7QLT1</accession>
<name>A0A2P7QLT1_9SPHN</name>
<protein>
    <submittedName>
        <fullName evidence="7">Glutamate dehydrogenase</fullName>
    </submittedName>
</protein>
<evidence type="ECO:0000259" key="2">
    <source>
        <dbReference type="Pfam" id="PF05088"/>
    </source>
</evidence>
<dbReference type="InterPro" id="IPR049064">
    <property type="entry name" value="NAD_Glu_DH_ACT3"/>
</dbReference>
<dbReference type="PANTHER" id="PTHR43403:SF1">
    <property type="entry name" value="NAD-SPECIFIC GLUTAMATE DEHYDROGENASE"/>
    <property type="match status" value="1"/>
</dbReference>
<dbReference type="Pfam" id="PF21076">
    <property type="entry name" value="GDH_ACT2"/>
    <property type="match status" value="1"/>
</dbReference>
<dbReference type="InterPro" id="IPR046346">
    <property type="entry name" value="Aminoacid_DH-like_N_sf"/>
</dbReference>
<dbReference type="InterPro" id="IPR049056">
    <property type="entry name" value="NAD_Glu_DH_HM3"/>
</dbReference>
<dbReference type="Pfam" id="PF21073">
    <property type="entry name" value="GDH_HM1"/>
    <property type="match status" value="1"/>
</dbReference>
<evidence type="ECO:0000259" key="6">
    <source>
        <dbReference type="Pfam" id="PF21077"/>
    </source>
</evidence>
<dbReference type="PIRSF" id="PIRSF036761">
    <property type="entry name" value="GDH_Mll4104"/>
    <property type="match status" value="1"/>
</dbReference>
<proteinExistence type="predicted"/>
<dbReference type="InterPro" id="IPR049059">
    <property type="entry name" value="NAD_Glu_DH_HM1"/>
</dbReference>
<organism evidence="7 8">
    <name type="scientific">Allosphingosinicella deserti</name>
    <dbReference type="NCBI Taxonomy" id="2116704"/>
    <lineage>
        <taxon>Bacteria</taxon>
        <taxon>Pseudomonadati</taxon>
        <taxon>Pseudomonadota</taxon>
        <taxon>Alphaproteobacteria</taxon>
        <taxon>Sphingomonadales</taxon>
        <taxon>Sphingomonadaceae</taxon>
        <taxon>Allosphingosinicella</taxon>
    </lineage>
</organism>
<evidence type="ECO:0000313" key="8">
    <source>
        <dbReference type="Proteomes" id="UP000241167"/>
    </source>
</evidence>
<dbReference type="GO" id="GO:0004069">
    <property type="term" value="F:L-aspartate:2-oxoglutarate aminotransferase activity"/>
    <property type="evidence" value="ECO:0007669"/>
    <property type="project" value="InterPro"/>
</dbReference>
<reference evidence="7 8" key="1">
    <citation type="submission" date="2018-03" db="EMBL/GenBank/DDBJ databases">
        <title>The draft genome of Sphingosinicella sp. GL-C-18.</title>
        <authorList>
            <person name="Liu L."/>
            <person name="Li L."/>
            <person name="Liang L."/>
            <person name="Zhang X."/>
            <person name="Wang T."/>
        </authorList>
    </citation>
    <scope>NUCLEOTIDE SEQUENCE [LARGE SCALE GENOMIC DNA]</scope>
    <source>
        <strain evidence="7 8">GL-C-18</strain>
    </source>
</reference>
<dbReference type="Pfam" id="PF21074">
    <property type="entry name" value="GDH_C"/>
    <property type="match status" value="1"/>
</dbReference>
<dbReference type="GO" id="GO:0004352">
    <property type="term" value="F:glutamate dehydrogenase (NAD+) activity"/>
    <property type="evidence" value="ECO:0007669"/>
    <property type="project" value="InterPro"/>
</dbReference>
<dbReference type="InterPro" id="IPR048381">
    <property type="entry name" value="GDH_C"/>
</dbReference>
<dbReference type="RefSeq" id="WP_106514120.1">
    <property type="nucleotide sequence ID" value="NZ_PXYI01000005.1"/>
</dbReference>
<dbReference type="InterPro" id="IPR024727">
    <property type="entry name" value="NAD_Glu_DH_N_ACT1"/>
</dbReference>
<dbReference type="Pfam" id="PF21075">
    <property type="entry name" value="GDH_ACT1"/>
    <property type="match status" value="1"/>
</dbReference>
<evidence type="ECO:0000313" key="7">
    <source>
        <dbReference type="EMBL" id="PSJ38926.1"/>
    </source>
</evidence>
<dbReference type="Pfam" id="PF21078">
    <property type="entry name" value="GDH_HM3"/>
    <property type="match status" value="1"/>
</dbReference>
<dbReference type="Pfam" id="PF05088">
    <property type="entry name" value="Bac_GDH_CD"/>
    <property type="match status" value="1"/>
</dbReference>
<feature type="domain" description="NAD-glutamate dehydrogenase ACT3" evidence="6">
    <location>
        <begin position="510"/>
        <end position="578"/>
    </location>
</feature>
<sequence length="1553" mass="169735">MNSESNVADHAADVRILEALSLALVEGALPGEIADFTSEDRDSAARFIASCASSRSRGTALVRLESIGGAVGQRRMRIGIVNDDMPFLVDSVANTLASRGLIVHRLLHPVVCVDRDASGRLLAVEPLCEDRDRRESMMYLEVDRADARIRRDVVADLNRVLADVRAAVEDWPAMQARMRADADAAGDGEGAALLRWFADGAMTLLGYEVERPDAPPSEALGVFRLPGDPTDPDGSLGAIRYFEEGGSVPLLAKAERRSSVHRRVPLDLVVVPIREGDKVVAIGVHAGLWTSEALTAHVEDVPVLRQRLREFDEEFGFDASGHSGKALRHALTALPHDLIASLSIDSVRELVTTAMSLADRPRPTLVLARSVLKGNMFAFAWLPRDELTTRRRLAIGAMIERASGGRISNWSVELGDGDLALMRYTLYVGPDTPTPDVGALDRQLDEMVRGWEPAVEEALGEIVGLNRATRLALSYMSDLPELYRAQTAPAEAGQDILRISELHDAGDRDARLYRLPGDASTRLRLKTYRLAGLIALSEAVPVFENFGFRVLEEFPWPLDEGRLGYIHEFVLELRGGGDASHVLARAGLAERAIADVLEGRAENDSFNQLLIAADLDRRDVVLFRAWFRYLRQVGLSYSMLTVVEALRRAPAVTQALIALFDARHDPDHGEDRGAAAEAAEDAIRTGLAGVAAIDEDRILRLFHGVIASMLRTNAFSPASEEALAFKLESGKVPGLPAPVPWREIWVYSPRVEGIHLRGGPIARGGLRWSDRRDDFRTEILGLMKAQLVKNAVIVPTGAKGGFYPKQLPPIASRDAWVAEGTESYRIFIRALLSVTDNIVDGKVVHPDSVTIRDSEDPYFVVAADKGTATFSDIANQIALDRKFWLGDAFASGGSQGYDHKAMGITARGGWVSVQRHFAELGIDVQTQPIRVAGVGDMSGDVFGNGMLLSKALKLVAAFDHRHIFIDPDPDPARSWEERARMFALPRSSWEDYDKSLISQGGGVFPRSQKTIPLSPEMRAMFGLEGESADPAALMTAILKAPVDLLWFGGIGTYIRARSEGNSEVGDPANDAIRITGFDVRAKAIGEGANLGVTQAGRIEFSQAGGRCNTDFIDNSAGVDCSDNEVNIKIPLNREMIEGRLAFEDRNALLAEMTDEVAAIVLEDNRLQTLALSIAERGGAADLPPLIRAMEVLEESGRLNRKVEGLQSNEELMRRAQDNRGLTRPELAVLLSTSKMALQAALEAGRITEDPTLAPELLAAFPRTMQERHRDAILSHRLRREIIATRIANRFVNRLGITAVFTLSEEEGASFGQVAAAFVAAERLFGMEALWRDLDTIDVPEQLRLELFDQASNALQLHIADILRNTSASAKLTEVVEALQPGIDTLSATVGRLLRKEVAGDAAMRRARLNEIGAPPEIADRLVRLFELNGGVGIAALGRRLEVDEITLTNAYTRLGEALGLDWAQGVANAFQASDQWERLLTAGLARDFEQLRLDFLQRARAGDPVQAVETWVEAQGPRIDQFRRLVDRAKNAPTTTSPMLAQIATQARVLLAR</sequence>
<feature type="domain" description="NAD-specific glutamate dehydrogenase C-terminal" evidence="3">
    <location>
        <begin position="1219"/>
        <end position="1541"/>
    </location>
</feature>
<dbReference type="Proteomes" id="UP000241167">
    <property type="component" value="Unassembled WGS sequence"/>
</dbReference>